<dbReference type="RefSeq" id="XP_019863747.1">
    <property type="nucleotide sequence ID" value="XM_020008188.1"/>
</dbReference>
<dbReference type="PROSITE" id="PS50207">
    <property type="entry name" value="CASPASE_P10"/>
    <property type="match status" value="1"/>
</dbReference>
<dbReference type="InterPro" id="IPR002138">
    <property type="entry name" value="Pept_C14_p10"/>
</dbReference>
<keyword evidence="2" id="KW-0812">Transmembrane</keyword>
<keyword evidence="2" id="KW-0472">Membrane</keyword>
<dbReference type="GO" id="GO:0004197">
    <property type="term" value="F:cysteine-type endopeptidase activity"/>
    <property type="evidence" value="ECO:0007669"/>
    <property type="project" value="InterPro"/>
</dbReference>
<feature type="transmembrane region" description="Helical" evidence="2">
    <location>
        <begin position="127"/>
        <end position="150"/>
    </location>
</feature>
<protein>
    <recommendedName>
        <fullName evidence="3">Caspase family p10 domain-containing protein</fullName>
    </recommendedName>
</protein>
<evidence type="ECO:0000256" key="1">
    <source>
        <dbReference type="SAM" id="Coils"/>
    </source>
</evidence>
<keyword evidence="5" id="KW-1185">Reference proteome</keyword>
<dbReference type="EnsemblMetazoa" id="XM_020008188.1">
    <property type="protein sequence ID" value="XP_019863747.1"/>
    <property type="gene ID" value="LOC109592848"/>
</dbReference>
<name>A0AAN0K3L8_AMPQE</name>
<dbReference type="GO" id="GO:0006508">
    <property type="term" value="P:proteolysis"/>
    <property type="evidence" value="ECO:0007669"/>
    <property type="project" value="InterPro"/>
</dbReference>
<evidence type="ECO:0000259" key="3">
    <source>
        <dbReference type="PROSITE" id="PS50207"/>
    </source>
</evidence>
<dbReference type="Gene3D" id="3.40.50.1460">
    <property type="match status" value="1"/>
</dbReference>
<reference evidence="4" key="2">
    <citation type="submission" date="2024-06" db="UniProtKB">
        <authorList>
            <consortium name="EnsemblMetazoa"/>
        </authorList>
    </citation>
    <scope>IDENTIFICATION</scope>
</reference>
<keyword evidence="2" id="KW-1133">Transmembrane helix</keyword>
<dbReference type="InterPro" id="IPR011600">
    <property type="entry name" value="Pept_C14_caspase"/>
</dbReference>
<sequence>MDSADIMTIFASTRGNTAGCDEKKGSYLIQTFLKVLIKTTKDKNLTDIMKKVQRKINRTQTPESNFTFSRSYYIKSDTELNALLELEKELQEVVKGWLRLREQTIKQIRELAEMLQEHHRIINKFQIIGFVICSIGVFFILIGSAIDFGITPFTFGINVACIGIAITVGVPFFYSYVIENMKIEKAQKKYSEDHRQLKNLQETIKKMENIVENVYKSNTQIWQIKQNADNFVSTMKLLYPNSTKGSLCRIITQLAMAESLEVGTSALRNGGLKAALALGKIVILLPISLIQSSSNSISVSMTITINKLQELASELEDQMGKVERNIKKK</sequence>
<feature type="transmembrane region" description="Helical" evidence="2">
    <location>
        <begin position="156"/>
        <end position="178"/>
    </location>
</feature>
<feature type="domain" description="Caspase family p10" evidence="3">
    <location>
        <begin position="1"/>
        <end position="66"/>
    </location>
</feature>
<accession>A0AAN0K3L8</accession>
<dbReference type="AlphaFoldDB" id="A0AAN0K3L8"/>
<dbReference type="SUPFAM" id="SSF52129">
    <property type="entry name" value="Caspase-like"/>
    <property type="match status" value="1"/>
</dbReference>
<evidence type="ECO:0000313" key="4">
    <source>
        <dbReference type="EnsemblMetazoa" id="XP_019863747.1"/>
    </source>
</evidence>
<evidence type="ECO:0000256" key="2">
    <source>
        <dbReference type="SAM" id="Phobius"/>
    </source>
</evidence>
<keyword evidence="1" id="KW-0175">Coiled coil</keyword>
<dbReference type="GeneID" id="109592848"/>
<reference evidence="5" key="1">
    <citation type="journal article" date="2010" name="Nature">
        <title>The Amphimedon queenslandica genome and the evolution of animal complexity.</title>
        <authorList>
            <person name="Srivastava M."/>
            <person name="Simakov O."/>
            <person name="Chapman J."/>
            <person name="Fahey B."/>
            <person name="Gauthier M.E."/>
            <person name="Mitros T."/>
            <person name="Richards G.S."/>
            <person name="Conaco C."/>
            <person name="Dacre M."/>
            <person name="Hellsten U."/>
            <person name="Larroux C."/>
            <person name="Putnam N.H."/>
            <person name="Stanke M."/>
            <person name="Adamska M."/>
            <person name="Darling A."/>
            <person name="Degnan S.M."/>
            <person name="Oakley T.H."/>
            <person name="Plachetzki D.C."/>
            <person name="Zhai Y."/>
            <person name="Adamski M."/>
            <person name="Calcino A."/>
            <person name="Cummins S.F."/>
            <person name="Goodstein D.M."/>
            <person name="Harris C."/>
            <person name="Jackson D.J."/>
            <person name="Leys S.P."/>
            <person name="Shu S."/>
            <person name="Woodcroft B.J."/>
            <person name="Vervoort M."/>
            <person name="Kosik K.S."/>
            <person name="Manning G."/>
            <person name="Degnan B.M."/>
            <person name="Rokhsar D.S."/>
        </authorList>
    </citation>
    <scope>NUCLEOTIDE SEQUENCE [LARGE SCALE GENOMIC DNA]</scope>
</reference>
<dbReference type="InterPro" id="IPR029030">
    <property type="entry name" value="Caspase-like_dom_sf"/>
</dbReference>
<organism evidence="4 5">
    <name type="scientific">Amphimedon queenslandica</name>
    <name type="common">Sponge</name>
    <dbReference type="NCBI Taxonomy" id="400682"/>
    <lineage>
        <taxon>Eukaryota</taxon>
        <taxon>Metazoa</taxon>
        <taxon>Porifera</taxon>
        <taxon>Demospongiae</taxon>
        <taxon>Heteroscleromorpha</taxon>
        <taxon>Haplosclerida</taxon>
        <taxon>Niphatidae</taxon>
        <taxon>Amphimedon</taxon>
    </lineage>
</organism>
<dbReference type="Proteomes" id="UP000007879">
    <property type="component" value="Unassembled WGS sequence"/>
</dbReference>
<dbReference type="KEGG" id="aqu:109592848"/>
<feature type="coiled-coil region" evidence="1">
    <location>
        <begin position="183"/>
        <end position="217"/>
    </location>
</feature>
<proteinExistence type="predicted"/>
<evidence type="ECO:0000313" key="5">
    <source>
        <dbReference type="Proteomes" id="UP000007879"/>
    </source>
</evidence>
<dbReference type="Pfam" id="PF00656">
    <property type="entry name" value="Peptidase_C14"/>
    <property type="match status" value="1"/>
</dbReference>